<protein>
    <submittedName>
        <fullName evidence="3">Putative racemase</fullName>
    </submittedName>
</protein>
<keyword evidence="4" id="KW-1185">Reference proteome</keyword>
<dbReference type="InterPro" id="IPR004380">
    <property type="entry name" value="Asp_race"/>
</dbReference>
<evidence type="ECO:0000256" key="1">
    <source>
        <dbReference type="ARBA" id="ARBA00007847"/>
    </source>
</evidence>
<proteinExistence type="inferred from homology"/>
<dbReference type="AlphaFoldDB" id="A0A380N1B9"/>
<organism evidence="3 4">
    <name type="scientific">Suttonella indologenes</name>
    <dbReference type="NCBI Taxonomy" id="13276"/>
    <lineage>
        <taxon>Bacteria</taxon>
        <taxon>Pseudomonadati</taxon>
        <taxon>Pseudomonadota</taxon>
        <taxon>Gammaproteobacteria</taxon>
        <taxon>Cardiobacteriales</taxon>
        <taxon>Cardiobacteriaceae</taxon>
        <taxon>Suttonella</taxon>
    </lineage>
</organism>
<dbReference type="PANTHER" id="PTHR21198:SF7">
    <property type="entry name" value="ASPARTATE-GLUTAMATE RACEMASE FAMILY"/>
    <property type="match status" value="1"/>
</dbReference>
<keyword evidence="2" id="KW-0413">Isomerase</keyword>
<sequence length="230" mass="25063">MKTLGIIGGMSPESTEIYYRDINRLVNQAAGGNRSAPIVMLSVDFEEIVRHQKNGAWQQTAAILSEAARKLESIGAEGILLATNTMHKNAEDIAAVISVPFLHILDAAAQAIQARQLRKIGVLGTAFTMQDNFYRKGLAERGIDMLVPETTVQTKIHRIIFEELCLGKILPQSRAFYLDAVQALAAQGAEGIILGCTEIGLLIRQEDHHLPFFDTAALHAQAAADFVLSD</sequence>
<dbReference type="InterPro" id="IPR015942">
    <property type="entry name" value="Asp/Glu/hydantoin_racemase"/>
</dbReference>
<dbReference type="EMBL" id="UHIA01000004">
    <property type="protein sequence ID" value="SUO97557.1"/>
    <property type="molecule type" value="Genomic_DNA"/>
</dbReference>
<dbReference type="InterPro" id="IPR033134">
    <property type="entry name" value="Asp/Glu_racemase_AS_2"/>
</dbReference>
<dbReference type="PANTHER" id="PTHR21198">
    <property type="entry name" value="GLUTAMATE RACEMASE"/>
    <property type="match status" value="1"/>
</dbReference>
<gene>
    <name evidence="3" type="primary">ygeA</name>
    <name evidence="3" type="ORF">NCTC10717_01512</name>
</gene>
<dbReference type="Gene3D" id="3.40.50.1860">
    <property type="match status" value="2"/>
</dbReference>
<evidence type="ECO:0000313" key="3">
    <source>
        <dbReference type="EMBL" id="SUO97557.1"/>
    </source>
</evidence>
<dbReference type="PROSITE" id="PS00924">
    <property type="entry name" value="ASP_GLU_RACEMASE_2"/>
    <property type="match status" value="1"/>
</dbReference>
<dbReference type="RefSeq" id="WP_115219493.1">
    <property type="nucleotide sequence ID" value="NZ_UHIA01000004.1"/>
</dbReference>
<dbReference type="SUPFAM" id="SSF53681">
    <property type="entry name" value="Aspartate/glutamate racemase"/>
    <property type="match status" value="2"/>
</dbReference>
<dbReference type="Proteomes" id="UP000254575">
    <property type="component" value="Unassembled WGS sequence"/>
</dbReference>
<name>A0A380N1B9_9GAMM</name>
<reference evidence="3 4" key="1">
    <citation type="submission" date="2018-06" db="EMBL/GenBank/DDBJ databases">
        <authorList>
            <consortium name="Pathogen Informatics"/>
            <person name="Doyle S."/>
        </authorList>
    </citation>
    <scope>NUCLEOTIDE SEQUENCE [LARGE SCALE GENOMIC DNA]</scope>
    <source>
        <strain evidence="3 4">NCTC10717</strain>
    </source>
</reference>
<dbReference type="OrthoDB" id="9803739at2"/>
<comment type="similarity">
    <text evidence="1">Belongs to the aspartate/glutamate racemases family.</text>
</comment>
<dbReference type="Pfam" id="PF01177">
    <property type="entry name" value="Asp_Glu_race"/>
    <property type="match status" value="1"/>
</dbReference>
<dbReference type="GO" id="GO:0047661">
    <property type="term" value="F:amino-acid racemase activity"/>
    <property type="evidence" value="ECO:0007669"/>
    <property type="project" value="InterPro"/>
</dbReference>
<dbReference type="InterPro" id="IPR001920">
    <property type="entry name" value="Asp/Glu_race"/>
</dbReference>
<evidence type="ECO:0000256" key="2">
    <source>
        <dbReference type="ARBA" id="ARBA00023235"/>
    </source>
</evidence>
<accession>A0A380N1B9</accession>
<evidence type="ECO:0000313" key="4">
    <source>
        <dbReference type="Proteomes" id="UP000254575"/>
    </source>
</evidence>
<dbReference type="NCBIfam" id="TIGR00035">
    <property type="entry name" value="asp_race"/>
    <property type="match status" value="1"/>
</dbReference>